<reference evidence="2 3" key="1">
    <citation type="submission" date="2019-04" db="EMBL/GenBank/DDBJ databases">
        <authorList>
            <consortium name="Pathogen Informatics"/>
        </authorList>
    </citation>
    <scope>NUCLEOTIDE SEQUENCE [LARGE SCALE GENOMIC DNA]</scope>
    <source>
        <strain evidence="2 3">NCTC9185</strain>
    </source>
</reference>
<evidence type="ECO:0000313" key="3">
    <source>
        <dbReference type="Proteomes" id="UP000339249"/>
    </source>
</evidence>
<organism evidence="2 3">
    <name type="scientific">Raoultella terrigena</name>
    <name type="common">Klebsiella terrigena</name>
    <dbReference type="NCBI Taxonomy" id="577"/>
    <lineage>
        <taxon>Bacteria</taxon>
        <taxon>Pseudomonadati</taxon>
        <taxon>Pseudomonadota</taxon>
        <taxon>Gammaproteobacteria</taxon>
        <taxon>Enterobacterales</taxon>
        <taxon>Enterobacteriaceae</taxon>
        <taxon>Klebsiella/Raoultella group</taxon>
        <taxon>Raoultella</taxon>
    </lineage>
</organism>
<feature type="region of interest" description="Disordered" evidence="1">
    <location>
        <begin position="49"/>
        <end position="72"/>
    </location>
</feature>
<name>A0A4U9CTP6_RAOTE</name>
<protein>
    <submittedName>
        <fullName evidence="2">Protein of uncharacterized function (DUF3313)</fullName>
    </submittedName>
</protein>
<dbReference type="Pfam" id="PF11769">
    <property type="entry name" value="DUF3313"/>
    <property type="match status" value="1"/>
</dbReference>
<evidence type="ECO:0000313" key="2">
    <source>
        <dbReference type="EMBL" id="VTN08681.1"/>
    </source>
</evidence>
<evidence type="ECO:0000256" key="1">
    <source>
        <dbReference type="SAM" id="MobiDB-lite"/>
    </source>
</evidence>
<dbReference type="Proteomes" id="UP000339249">
    <property type="component" value="Unassembled WGS sequence"/>
</dbReference>
<proteinExistence type="predicted"/>
<accession>A0A4U9CTP6</accession>
<dbReference type="EMBL" id="CABDVU010000001">
    <property type="protein sequence ID" value="VTN08681.1"/>
    <property type="molecule type" value="Genomic_DNA"/>
</dbReference>
<gene>
    <name evidence="2" type="ORF">NCTC9185_00559</name>
</gene>
<dbReference type="AlphaFoldDB" id="A0A4U9CTP6"/>
<sequence length="72" mass="8055">MVYNPITYYPIPKPSTQVGAKALSDILNYTNKQMKQAIAERKPLATTAGPRSLIFRGGDHRRRLQQRGSAVL</sequence>
<dbReference type="InterPro" id="IPR021747">
    <property type="entry name" value="DUF3313"/>
</dbReference>